<evidence type="ECO:0000313" key="2">
    <source>
        <dbReference type="Proteomes" id="UP000735302"/>
    </source>
</evidence>
<comment type="caution">
    <text evidence="1">The sequence shown here is derived from an EMBL/GenBank/DDBJ whole genome shotgun (WGS) entry which is preliminary data.</text>
</comment>
<keyword evidence="2" id="KW-1185">Reference proteome</keyword>
<dbReference type="AlphaFoldDB" id="A0AAV4ALB2"/>
<sequence length="213" mass="24156">MAVLNQAYNCIAQRDIFSSPTIRSRIKTTSTSDVLEIASFQETSWFREKKSCNHPTCWTCLRRLCRDQPISGISTSTISSSPTGRCSSSQHVLPRFRENGRCTHAYRELTVDENDSGARCEDLNLRESNETLKDLKNGLFTKQELVSFLLSATAGSTRLEERRARGDGESRNHDEEQFSLRIPVVVVNKKDGPNLICIDYRLLNKLIVFNSHP</sequence>
<accession>A0AAV4ALB2</accession>
<gene>
    <name evidence="1" type="ORF">PoB_003419700</name>
</gene>
<reference evidence="1 2" key="1">
    <citation type="journal article" date="2021" name="Elife">
        <title>Chloroplast acquisition without the gene transfer in kleptoplastic sea slugs, Plakobranchus ocellatus.</title>
        <authorList>
            <person name="Maeda T."/>
            <person name="Takahashi S."/>
            <person name="Yoshida T."/>
            <person name="Shimamura S."/>
            <person name="Takaki Y."/>
            <person name="Nagai Y."/>
            <person name="Toyoda A."/>
            <person name="Suzuki Y."/>
            <person name="Arimoto A."/>
            <person name="Ishii H."/>
            <person name="Satoh N."/>
            <person name="Nishiyama T."/>
            <person name="Hasebe M."/>
            <person name="Maruyama T."/>
            <person name="Minagawa J."/>
            <person name="Obokata J."/>
            <person name="Shigenobu S."/>
        </authorList>
    </citation>
    <scope>NUCLEOTIDE SEQUENCE [LARGE SCALE GENOMIC DNA]</scope>
</reference>
<protein>
    <submittedName>
        <fullName evidence="1">Uncharacterized protein</fullName>
    </submittedName>
</protein>
<dbReference type="EMBL" id="BLXT01003907">
    <property type="protein sequence ID" value="GFO07692.1"/>
    <property type="molecule type" value="Genomic_DNA"/>
</dbReference>
<proteinExistence type="predicted"/>
<dbReference type="Proteomes" id="UP000735302">
    <property type="component" value="Unassembled WGS sequence"/>
</dbReference>
<evidence type="ECO:0000313" key="1">
    <source>
        <dbReference type="EMBL" id="GFO07692.1"/>
    </source>
</evidence>
<name>A0AAV4ALB2_9GAST</name>
<organism evidence="1 2">
    <name type="scientific">Plakobranchus ocellatus</name>
    <dbReference type="NCBI Taxonomy" id="259542"/>
    <lineage>
        <taxon>Eukaryota</taxon>
        <taxon>Metazoa</taxon>
        <taxon>Spiralia</taxon>
        <taxon>Lophotrochozoa</taxon>
        <taxon>Mollusca</taxon>
        <taxon>Gastropoda</taxon>
        <taxon>Heterobranchia</taxon>
        <taxon>Euthyneura</taxon>
        <taxon>Panpulmonata</taxon>
        <taxon>Sacoglossa</taxon>
        <taxon>Placobranchoidea</taxon>
        <taxon>Plakobranchidae</taxon>
        <taxon>Plakobranchus</taxon>
    </lineage>
</organism>